<name>A0A498JEK4_MALDO</name>
<dbReference type="Proteomes" id="UP000290289">
    <property type="component" value="Chromosome 7"/>
</dbReference>
<keyword evidence="1" id="KW-0472">Membrane</keyword>
<organism evidence="3 4">
    <name type="scientific">Malus domestica</name>
    <name type="common">Apple</name>
    <name type="synonym">Pyrus malus</name>
    <dbReference type="NCBI Taxonomy" id="3750"/>
    <lineage>
        <taxon>Eukaryota</taxon>
        <taxon>Viridiplantae</taxon>
        <taxon>Streptophyta</taxon>
        <taxon>Embryophyta</taxon>
        <taxon>Tracheophyta</taxon>
        <taxon>Spermatophyta</taxon>
        <taxon>Magnoliopsida</taxon>
        <taxon>eudicotyledons</taxon>
        <taxon>Gunneridae</taxon>
        <taxon>Pentapetalae</taxon>
        <taxon>rosids</taxon>
        <taxon>fabids</taxon>
        <taxon>Rosales</taxon>
        <taxon>Rosaceae</taxon>
        <taxon>Amygdaloideae</taxon>
        <taxon>Maleae</taxon>
        <taxon>Malus</taxon>
    </lineage>
</organism>
<reference evidence="3 4" key="1">
    <citation type="submission" date="2018-10" db="EMBL/GenBank/DDBJ databases">
        <title>A high-quality apple genome assembly.</title>
        <authorList>
            <person name="Hu J."/>
        </authorList>
    </citation>
    <scope>NUCLEOTIDE SEQUENCE [LARGE SCALE GENOMIC DNA]</scope>
    <source>
        <strain evidence="4">cv. HFTH1</strain>
        <tissue evidence="3">Young leaf</tissue>
    </source>
</reference>
<dbReference type="AlphaFoldDB" id="A0A498JEK4"/>
<evidence type="ECO:0000256" key="1">
    <source>
        <dbReference type="SAM" id="Phobius"/>
    </source>
</evidence>
<keyword evidence="1" id="KW-1133">Transmembrane helix</keyword>
<gene>
    <name evidence="3" type="ORF">DVH24_014122</name>
</gene>
<feature type="transmembrane region" description="Helical" evidence="1">
    <location>
        <begin position="28"/>
        <end position="46"/>
    </location>
</feature>
<evidence type="ECO:0000313" key="3">
    <source>
        <dbReference type="EMBL" id="RXH93546.1"/>
    </source>
</evidence>
<keyword evidence="4" id="KW-1185">Reference proteome</keyword>
<evidence type="ECO:0000259" key="2">
    <source>
        <dbReference type="Pfam" id="PF26138"/>
    </source>
</evidence>
<sequence>MENTDVVDMLTRLKRKCAINEEENRKKWKIIVGTIIYVIVIVMHLYNKSVLLKEPSNDWDQERQSFLGRLFNGKDSTCIEQLRVSKSAFKRLCEILQRIGGLVRTRHVSIEESVTIVFFRVIGLYYYHSKETISRQFHNVLHAMMKISQEYVKYQPCVISNFEREKWRWFEKLDPIEVYDEVNAIPDLSEEEQIKACAWLIENDKQFLMLKTLPVEKKKNMTHHIVTAINCWKIYSDFN</sequence>
<dbReference type="EMBL" id="RDQH01000333">
    <property type="protein sequence ID" value="RXH93546.1"/>
    <property type="molecule type" value="Genomic_DNA"/>
</dbReference>
<proteinExistence type="predicted"/>
<feature type="domain" description="DUF8040" evidence="2">
    <location>
        <begin position="64"/>
        <end position="146"/>
    </location>
</feature>
<keyword evidence="1" id="KW-0812">Transmembrane</keyword>
<comment type="caution">
    <text evidence="3">The sequence shown here is derived from an EMBL/GenBank/DDBJ whole genome shotgun (WGS) entry which is preliminary data.</text>
</comment>
<dbReference type="InterPro" id="IPR058353">
    <property type="entry name" value="DUF8040"/>
</dbReference>
<dbReference type="Pfam" id="PF26138">
    <property type="entry name" value="DUF8040"/>
    <property type="match status" value="1"/>
</dbReference>
<evidence type="ECO:0000313" key="4">
    <source>
        <dbReference type="Proteomes" id="UP000290289"/>
    </source>
</evidence>
<accession>A0A498JEK4</accession>
<protein>
    <recommendedName>
        <fullName evidence="2">DUF8040 domain-containing protein</fullName>
    </recommendedName>
</protein>